<dbReference type="Gene3D" id="3.40.50.300">
    <property type="entry name" value="P-loop containing nucleotide triphosphate hydrolases"/>
    <property type="match status" value="1"/>
</dbReference>
<dbReference type="EMBL" id="CP061800">
    <property type="protein sequence ID" value="QTA88015.1"/>
    <property type="molecule type" value="Genomic_DNA"/>
</dbReference>
<comment type="subcellular location">
    <subcellularLocation>
        <location evidence="8">Cytoplasm</location>
    </subcellularLocation>
</comment>
<accession>A0A975BN81</accession>
<comment type="pathway">
    <text evidence="8">Cofactor biosynthesis; coenzyme A biosynthesis; CoA from (R)-pantothenate: step 5/5.</text>
</comment>
<evidence type="ECO:0000313" key="10">
    <source>
        <dbReference type="EMBL" id="QTA88015.1"/>
    </source>
</evidence>
<sequence>MEKQKTDWEKLVRRMELLMRLKSFPVAFKMLENKEDLKTIPFMRRTENKVTLCQLITLVRNFDWSVGADVDDFISPSCPSVLGLTDTPETAKDGTFRSLVWVKTKADGKKYESSIPRLPLGKYEALAMAPLVYNPFEPDIVLIYANPAQMMLLINSLQFEDYEVMQFYCVGETSCSDAIVRCYDTGKPSLTIPCYGERRYGHAQDEDLVMAVPAGMMEKALRGMETLYRRGIRYPISFAGVEADVTASFPPAYGKLADTMKAIGWKDSRLLLGVTGGIASGKSTVSDMLEELGSPIIDFDILARRVVEPGTPALEQIVDYFGKQVLQEDGTLDRKKVSDIVFSDFEKRKKLESFTHPAIHEGFLEEVNAIMEKDPNAIIQVSIPLLIELNLQYLFDKLLIVHISQEEQIRRLAKRDGISEEEAANILRAQLPINEKVRYADFVIRNEGSVEETRKEVEVLWESLKKIQKERIRS</sequence>
<dbReference type="GO" id="GO:0015937">
    <property type="term" value="P:coenzyme A biosynthetic process"/>
    <property type="evidence" value="ECO:0007669"/>
    <property type="project" value="UniProtKB-UniRule"/>
</dbReference>
<keyword evidence="2 8" id="KW-0963">Cytoplasm</keyword>
<dbReference type="GO" id="GO:0005524">
    <property type="term" value="F:ATP binding"/>
    <property type="evidence" value="ECO:0007669"/>
    <property type="project" value="UniProtKB-UniRule"/>
</dbReference>
<keyword evidence="3 8" id="KW-0808">Transferase</keyword>
<evidence type="ECO:0000256" key="3">
    <source>
        <dbReference type="ARBA" id="ARBA00022679"/>
    </source>
</evidence>
<dbReference type="AlphaFoldDB" id="A0A975BN81"/>
<evidence type="ECO:0000256" key="5">
    <source>
        <dbReference type="ARBA" id="ARBA00022777"/>
    </source>
</evidence>
<evidence type="ECO:0000256" key="6">
    <source>
        <dbReference type="ARBA" id="ARBA00022840"/>
    </source>
</evidence>
<dbReference type="PANTHER" id="PTHR37954:SF3">
    <property type="entry name" value="DUF169 DOMAIN-CONTAINING PROTEIN"/>
    <property type="match status" value="1"/>
</dbReference>
<keyword evidence="7 8" id="KW-0173">Coenzyme A biosynthesis</keyword>
<keyword evidence="5 8" id="KW-0418">Kinase</keyword>
<reference evidence="10" key="1">
    <citation type="journal article" date="2021" name="Microb. Physiol.">
        <title>Proteogenomic Insights into the Physiology of Marine, Sulfate-Reducing, Filamentous Desulfonema limicola and Desulfonema magnum.</title>
        <authorList>
            <person name="Schnaars V."/>
            <person name="Wohlbrand L."/>
            <person name="Scheve S."/>
            <person name="Hinrichs C."/>
            <person name="Reinhardt R."/>
            <person name="Rabus R."/>
        </authorList>
    </citation>
    <scope>NUCLEOTIDE SEQUENCE</scope>
    <source>
        <strain evidence="10">4be13</strain>
    </source>
</reference>
<dbReference type="NCBIfam" id="TIGR00152">
    <property type="entry name" value="dephospho-CoA kinase"/>
    <property type="match status" value="1"/>
</dbReference>
<proteinExistence type="inferred from homology"/>
<dbReference type="KEGG" id="dmm:dnm_040550"/>
<dbReference type="InterPro" id="IPR001977">
    <property type="entry name" value="Depp_CoAkinase"/>
</dbReference>
<dbReference type="InterPro" id="IPR027417">
    <property type="entry name" value="P-loop_NTPase"/>
</dbReference>
<dbReference type="RefSeq" id="WP_246556301.1">
    <property type="nucleotide sequence ID" value="NZ_CP061800.1"/>
</dbReference>
<name>A0A975BN81_9BACT</name>
<feature type="binding site" evidence="8">
    <location>
        <begin position="279"/>
        <end position="284"/>
    </location>
    <ligand>
        <name>ATP</name>
        <dbReference type="ChEBI" id="CHEBI:30616"/>
    </ligand>
</feature>
<dbReference type="FunFam" id="3.40.50.300:FF:000991">
    <property type="entry name" value="Dephospho-CoA kinase"/>
    <property type="match status" value="1"/>
</dbReference>
<evidence type="ECO:0000256" key="2">
    <source>
        <dbReference type="ARBA" id="ARBA00022490"/>
    </source>
</evidence>
<dbReference type="SUPFAM" id="SSF52540">
    <property type="entry name" value="P-loop containing nucleoside triphosphate hydrolases"/>
    <property type="match status" value="1"/>
</dbReference>
<protein>
    <recommendedName>
        <fullName evidence="8 9">Dephospho-CoA kinase</fullName>
        <ecNumber evidence="8 9">2.7.1.24</ecNumber>
    </recommendedName>
    <alternativeName>
        <fullName evidence="8">Dephosphocoenzyme A kinase</fullName>
    </alternativeName>
</protein>
<dbReference type="Proteomes" id="UP000663722">
    <property type="component" value="Chromosome"/>
</dbReference>
<evidence type="ECO:0000256" key="9">
    <source>
        <dbReference type="NCBIfam" id="TIGR00152"/>
    </source>
</evidence>
<organism evidence="10 11">
    <name type="scientific">Desulfonema magnum</name>
    <dbReference type="NCBI Taxonomy" id="45655"/>
    <lineage>
        <taxon>Bacteria</taxon>
        <taxon>Pseudomonadati</taxon>
        <taxon>Thermodesulfobacteriota</taxon>
        <taxon>Desulfobacteria</taxon>
        <taxon>Desulfobacterales</taxon>
        <taxon>Desulfococcaceae</taxon>
        <taxon>Desulfonema</taxon>
    </lineage>
</organism>
<comment type="function">
    <text evidence="8">Catalyzes the phosphorylation of the 3'-hydroxyl group of dephosphocoenzyme A to form coenzyme A.</text>
</comment>
<keyword evidence="6 8" id="KW-0067">ATP-binding</keyword>
<dbReference type="CDD" id="cd02022">
    <property type="entry name" value="DPCK"/>
    <property type="match status" value="1"/>
</dbReference>
<evidence type="ECO:0000313" key="11">
    <source>
        <dbReference type="Proteomes" id="UP000663722"/>
    </source>
</evidence>
<evidence type="ECO:0000256" key="1">
    <source>
        <dbReference type="ARBA" id="ARBA00009018"/>
    </source>
</evidence>
<keyword evidence="4 8" id="KW-0547">Nucleotide-binding</keyword>
<dbReference type="GO" id="GO:0005737">
    <property type="term" value="C:cytoplasm"/>
    <property type="evidence" value="ECO:0007669"/>
    <property type="project" value="UniProtKB-SubCell"/>
</dbReference>
<keyword evidence="11" id="KW-1185">Reference proteome</keyword>
<comment type="catalytic activity">
    <reaction evidence="8">
        <text>3'-dephospho-CoA + ATP = ADP + CoA + H(+)</text>
        <dbReference type="Rhea" id="RHEA:18245"/>
        <dbReference type="ChEBI" id="CHEBI:15378"/>
        <dbReference type="ChEBI" id="CHEBI:30616"/>
        <dbReference type="ChEBI" id="CHEBI:57287"/>
        <dbReference type="ChEBI" id="CHEBI:57328"/>
        <dbReference type="ChEBI" id="CHEBI:456216"/>
        <dbReference type="EC" id="2.7.1.24"/>
    </reaction>
</comment>
<dbReference type="PANTHER" id="PTHR37954">
    <property type="entry name" value="BLL4979 PROTEIN"/>
    <property type="match status" value="1"/>
</dbReference>
<dbReference type="EC" id="2.7.1.24" evidence="8 9"/>
<gene>
    <name evidence="8 10" type="primary">coaE</name>
    <name evidence="10" type="ORF">dnm_040550</name>
</gene>
<dbReference type="Pfam" id="PF01121">
    <property type="entry name" value="CoaE"/>
    <property type="match status" value="1"/>
</dbReference>
<comment type="similarity">
    <text evidence="1 8">Belongs to the CoaE family.</text>
</comment>
<dbReference type="InterPro" id="IPR003748">
    <property type="entry name" value="DUF169"/>
</dbReference>
<dbReference type="Pfam" id="PF02596">
    <property type="entry name" value="DUF169"/>
    <property type="match status" value="1"/>
</dbReference>
<evidence type="ECO:0000256" key="8">
    <source>
        <dbReference type="HAMAP-Rule" id="MF_00376"/>
    </source>
</evidence>
<dbReference type="GO" id="GO:0004140">
    <property type="term" value="F:dephospho-CoA kinase activity"/>
    <property type="evidence" value="ECO:0007669"/>
    <property type="project" value="UniProtKB-UniRule"/>
</dbReference>
<dbReference type="PROSITE" id="PS51219">
    <property type="entry name" value="DPCK"/>
    <property type="match status" value="1"/>
</dbReference>
<dbReference type="HAMAP" id="MF_00376">
    <property type="entry name" value="Dephospho_CoA_kinase"/>
    <property type="match status" value="1"/>
</dbReference>
<evidence type="ECO:0000256" key="7">
    <source>
        <dbReference type="ARBA" id="ARBA00022993"/>
    </source>
</evidence>
<evidence type="ECO:0000256" key="4">
    <source>
        <dbReference type="ARBA" id="ARBA00022741"/>
    </source>
</evidence>